<reference evidence="2 3" key="1">
    <citation type="journal article" date="2014" name="Nat. Genet.">
        <title>Genome and transcriptome of the porcine whipworm Trichuris suis.</title>
        <authorList>
            <person name="Jex A.R."/>
            <person name="Nejsum P."/>
            <person name="Schwarz E.M."/>
            <person name="Hu L."/>
            <person name="Young N.D."/>
            <person name="Hall R.S."/>
            <person name="Korhonen P.K."/>
            <person name="Liao S."/>
            <person name="Thamsborg S."/>
            <person name="Xia J."/>
            <person name="Xu P."/>
            <person name="Wang S."/>
            <person name="Scheerlinck J.P."/>
            <person name="Hofmann A."/>
            <person name="Sternberg P.W."/>
            <person name="Wang J."/>
            <person name="Gasser R.B."/>
        </authorList>
    </citation>
    <scope>NUCLEOTIDE SEQUENCE [LARGE SCALE GENOMIC DNA]</scope>
    <source>
        <strain evidence="2">DCEP-RM93M</strain>
    </source>
</reference>
<feature type="chain" id="PRO_5001794725" description="Cystatin domain-containing protein" evidence="1">
    <location>
        <begin position="20"/>
        <end position="625"/>
    </location>
</feature>
<dbReference type="SUPFAM" id="SSF110296">
    <property type="entry name" value="Oligoxyloglucan reducing end-specific cellobiohydrolase"/>
    <property type="match status" value="1"/>
</dbReference>
<evidence type="ECO:0000256" key="1">
    <source>
        <dbReference type="SAM" id="SignalP"/>
    </source>
</evidence>
<gene>
    <name evidence="2" type="ORF">M513_13659</name>
</gene>
<keyword evidence="1" id="KW-0732">Signal</keyword>
<organism evidence="2 3">
    <name type="scientific">Trichuris suis</name>
    <name type="common">pig whipworm</name>
    <dbReference type="NCBI Taxonomy" id="68888"/>
    <lineage>
        <taxon>Eukaryota</taxon>
        <taxon>Metazoa</taxon>
        <taxon>Ecdysozoa</taxon>
        <taxon>Nematoda</taxon>
        <taxon>Enoplea</taxon>
        <taxon>Dorylaimia</taxon>
        <taxon>Trichinellida</taxon>
        <taxon>Trichuridae</taxon>
        <taxon>Trichuris</taxon>
    </lineage>
</organism>
<evidence type="ECO:0000313" key="2">
    <source>
        <dbReference type="EMBL" id="KFD45463.1"/>
    </source>
</evidence>
<evidence type="ECO:0008006" key="4">
    <source>
        <dbReference type="Google" id="ProtNLM"/>
    </source>
</evidence>
<name>A0A085LKG7_9BILA</name>
<dbReference type="EMBL" id="KL363487">
    <property type="protein sequence ID" value="KFD45463.1"/>
    <property type="molecule type" value="Genomic_DNA"/>
</dbReference>
<keyword evidence="3" id="KW-1185">Reference proteome</keyword>
<dbReference type="Proteomes" id="UP000030764">
    <property type="component" value="Unassembled WGS sequence"/>
</dbReference>
<sequence>MVALLKLSVLLLCLASVSAIEQALLDKFAEVVVNAINKDETSGRYLYVLYGYSNVVETEDGGVSFDLVAAQTSCPKTTPHFYKSSSIPVDPVILRVVLFKMVALLKLSVLLLCLASVSAIEQALLDKFAEVVVNAINKDETSGRYLYVLYGYSNVVETEDGGVSFDLVAAQTSCPKTTPEEDKGKCEGGEHSPMLFHKVNVTKKGDNRYSVTNTGSMVPFYVDAIILKAVLSKMVALLKLSVLLLCLASVSAIEKALLDTFAEVVINAINNDESSGPNLYVLYGYTNAEETDKGINFDLVAARTSCPKETEQEKEKCTPNDDSPVLFHKVSVAKKGDNVYSVTNTGSMVPFQVDTIIFKVVLCKMVALLKLSVLLFCLASVSAIEKALLDTFAEVVINAINKDETSGPYLYVLFGYSNVEETDDGGVSFDLAAAQTTCPKDTPDKDNCKGEEDSPMLFHKVTVTKKGNDVYSVTNTGSMHFYKSSSIPVDPVILKVVLFKMVALLKLSVLLFCLASVSAIEKALLDTFAQVVVNAINKDKTSGPNLYVLLGYDNVEETDDGGVSFDLVAAQTPCPKNTPDKDKCIGKEDSPVLFHKVTVTKKGDDRYSVTNTGSMVPFYGQHGGH</sequence>
<protein>
    <recommendedName>
        <fullName evidence="4">Cystatin domain-containing protein</fullName>
    </recommendedName>
</protein>
<feature type="signal peptide" evidence="1">
    <location>
        <begin position="1"/>
        <end position="19"/>
    </location>
</feature>
<accession>A0A085LKG7</accession>
<proteinExistence type="predicted"/>
<dbReference type="AlphaFoldDB" id="A0A085LKG7"/>
<evidence type="ECO:0000313" key="3">
    <source>
        <dbReference type="Proteomes" id="UP000030764"/>
    </source>
</evidence>